<evidence type="ECO:0000313" key="3">
    <source>
        <dbReference type="Proteomes" id="UP000297948"/>
    </source>
</evidence>
<evidence type="ECO:0008006" key="4">
    <source>
        <dbReference type="Google" id="ProtNLM"/>
    </source>
</evidence>
<dbReference type="Gene3D" id="3.30.420.40">
    <property type="match status" value="2"/>
</dbReference>
<dbReference type="RefSeq" id="WP_135337347.1">
    <property type="nucleotide sequence ID" value="NZ_JBHLTX010000060.1"/>
</dbReference>
<gene>
    <name evidence="2" type="ORF">E4099_03130</name>
</gene>
<dbReference type="Gene3D" id="3.90.640.10">
    <property type="entry name" value="Actin, Chain A, domain 4"/>
    <property type="match status" value="1"/>
</dbReference>
<comment type="caution">
    <text evidence="2">The sequence shown here is derived from an EMBL/GenBank/DDBJ whole genome shotgun (WGS) entry which is preliminary data.</text>
</comment>
<dbReference type="Proteomes" id="UP000297948">
    <property type="component" value="Unassembled WGS sequence"/>
</dbReference>
<keyword evidence="3" id="KW-1185">Reference proteome</keyword>
<dbReference type="SUPFAM" id="SSF53067">
    <property type="entry name" value="Actin-like ATPase domain"/>
    <property type="match status" value="1"/>
</dbReference>
<evidence type="ECO:0000313" key="2">
    <source>
        <dbReference type="EMBL" id="TGB17700.1"/>
    </source>
</evidence>
<proteinExistence type="predicted"/>
<protein>
    <recommendedName>
        <fullName evidence="4">Hsp70 family protein</fullName>
    </recommendedName>
</protein>
<dbReference type="AlphaFoldDB" id="A0A4Z0HF88"/>
<accession>A0A4Z0HF88</accession>
<organism evidence="2 3">
    <name type="scientific">Streptomyces palmae</name>
    <dbReference type="NCBI Taxonomy" id="1701085"/>
    <lineage>
        <taxon>Bacteria</taxon>
        <taxon>Bacillati</taxon>
        <taxon>Actinomycetota</taxon>
        <taxon>Actinomycetes</taxon>
        <taxon>Kitasatosporales</taxon>
        <taxon>Streptomycetaceae</taxon>
        <taxon>Streptomyces</taxon>
    </lineage>
</organism>
<evidence type="ECO:0000256" key="1">
    <source>
        <dbReference type="SAM" id="MobiDB-lite"/>
    </source>
</evidence>
<reference evidence="2 3" key="1">
    <citation type="submission" date="2019-03" db="EMBL/GenBank/DDBJ databases">
        <authorList>
            <person name="Gonzalez-Pimentel J.L."/>
        </authorList>
    </citation>
    <scope>NUCLEOTIDE SEQUENCE [LARGE SCALE GENOMIC DNA]</scope>
    <source>
        <strain evidence="2 3">JCM 31289</strain>
    </source>
</reference>
<name>A0A4Z0HF88_9ACTN</name>
<dbReference type="InterPro" id="IPR043129">
    <property type="entry name" value="ATPase_NBD"/>
</dbReference>
<dbReference type="EMBL" id="SRID01000014">
    <property type="protein sequence ID" value="TGB17700.1"/>
    <property type="molecule type" value="Genomic_DNA"/>
</dbReference>
<sequence length="441" mass="44845">MTAPTAIAIDAGARFTRIAHLGEDGTPVPAELPGSVPGEGLPTPVGTGGHRGAALRDAYAAYREHRGTPERVVLVVPQQDRADHARRAVDVLTALHGTDPMPRLRVLGAPHAVMALLRHTATATAPRYTVCDLGAGAVEVSLCAFTAGSVAVTGSARYGPAGGYGAASDAALLDGAGLPDDDAGRRALDQARARQGAAQRLDVALRRTARHPGRYEDTVVLQVAGRDITAGMVRRALDRLAAGLDRALAEARGGRPAPPVVAVGGGARFGPLLRHLADRQGEPVALPGGVDPAHAAVFGAALVAAGRVDPADRYPYAVSVGTHRTAAGRPRAEELLISPAGALEPGGATVFAESGGRRVLVRTGPAGARPVRIQVRDAESGAVTSAGTLTIPPGAEGARFHVGVRIAADGTARLVLHPLGSGTPSEHPLGALPTDIEGARS</sequence>
<dbReference type="OrthoDB" id="4101897at2"/>
<feature type="region of interest" description="Disordered" evidence="1">
    <location>
        <begin position="419"/>
        <end position="441"/>
    </location>
</feature>